<comment type="caution">
    <text evidence="4">The sequence shown here is derived from an EMBL/GenBank/DDBJ whole genome shotgun (WGS) entry which is preliminary data.</text>
</comment>
<gene>
    <name evidence="4" type="ORF">F8O05_09090</name>
</gene>
<proteinExistence type="predicted"/>
<name>A0A7J5BA08_9MICO</name>
<feature type="compositionally biased region" description="Low complexity" evidence="1">
    <location>
        <begin position="309"/>
        <end position="327"/>
    </location>
</feature>
<evidence type="ECO:0000313" key="4">
    <source>
        <dbReference type="EMBL" id="KAB1642615.1"/>
    </source>
</evidence>
<keyword evidence="5" id="KW-1185">Reference proteome</keyword>
<feature type="compositionally biased region" description="Polar residues" evidence="1">
    <location>
        <begin position="1"/>
        <end position="10"/>
    </location>
</feature>
<feature type="transmembrane region" description="Helical" evidence="2">
    <location>
        <begin position="193"/>
        <end position="211"/>
    </location>
</feature>
<keyword evidence="2" id="KW-0812">Transmembrane</keyword>
<evidence type="ECO:0000259" key="3">
    <source>
        <dbReference type="Pfam" id="PF14016"/>
    </source>
</evidence>
<feature type="region of interest" description="Disordered" evidence="1">
    <location>
        <begin position="279"/>
        <end position="330"/>
    </location>
</feature>
<evidence type="ECO:0000256" key="1">
    <source>
        <dbReference type="SAM" id="MobiDB-lite"/>
    </source>
</evidence>
<dbReference type="InterPro" id="IPR025326">
    <property type="entry name" value="DUF4232"/>
</dbReference>
<protein>
    <submittedName>
        <fullName evidence="4">DUF4232 domain-containing protein</fullName>
    </submittedName>
</protein>
<reference evidence="4 5" key="1">
    <citation type="submission" date="2019-09" db="EMBL/GenBank/DDBJ databases">
        <title>Phylogeny of genus Pseudoclavibacter and closely related genus.</title>
        <authorList>
            <person name="Li Y."/>
        </authorList>
    </citation>
    <scope>NUCLEOTIDE SEQUENCE [LARGE SCALE GENOMIC DNA]</scope>
    <source>
        <strain evidence="4 5">KCTC 13959</strain>
    </source>
</reference>
<evidence type="ECO:0000256" key="2">
    <source>
        <dbReference type="SAM" id="Phobius"/>
    </source>
</evidence>
<feature type="compositionally biased region" description="Low complexity" evidence="1">
    <location>
        <begin position="289"/>
        <end position="299"/>
    </location>
</feature>
<dbReference type="Pfam" id="PF14016">
    <property type="entry name" value="DUF4232"/>
    <property type="match status" value="1"/>
</dbReference>
<organism evidence="4 5">
    <name type="scientific">Gulosibacter chungangensis</name>
    <dbReference type="NCBI Taxonomy" id="979746"/>
    <lineage>
        <taxon>Bacteria</taxon>
        <taxon>Bacillati</taxon>
        <taxon>Actinomycetota</taxon>
        <taxon>Actinomycetes</taxon>
        <taxon>Micrococcales</taxon>
        <taxon>Microbacteriaceae</taxon>
        <taxon>Gulosibacter</taxon>
    </lineage>
</organism>
<feature type="compositionally biased region" description="Polar residues" evidence="1">
    <location>
        <begin position="42"/>
        <end position="53"/>
    </location>
</feature>
<feature type="region of interest" description="Disordered" evidence="1">
    <location>
        <begin position="1"/>
        <end position="56"/>
    </location>
</feature>
<dbReference type="EMBL" id="WBKB01000005">
    <property type="protein sequence ID" value="KAB1642615.1"/>
    <property type="molecule type" value="Genomic_DNA"/>
</dbReference>
<dbReference type="Proteomes" id="UP000433493">
    <property type="component" value="Unassembled WGS sequence"/>
</dbReference>
<evidence type="ECO:0000313" key="5">
    <source>
        <dbReference type="Proteomes" id="UP000433493"/>
    </source>
</evidence>
<dbReference type="AlphaFoldDB" id="A0A7J5BA08"/>
<feature type="transmembrane region" description="Helical" evidence="2">
    <location>
        <begin position="247"/>
        <end position="267"/>
    </location>
</feature>
<keyword evidence="2" id="KW-0472">Membrane</keyword>
<keyword evidence="2" id="KW-1133">Transmembrane helix</keyword>
<accession>A0A7J5BA08</accession>
<feature type="transmembrane region" description="Helical" evidence="2">
    <location>
        <begin position="145"/>
        <end position="165"/>
    </location>
</feature>
<dbReference type="OrthoDB" id="5175658at2"/>
<feature type="domain" description="DUF4232" evidence="3">
    <location>
        <begin position="325"/>
        <end position="454"/>
    </location>
</feature>
<feature type="transmembrane region" description="Helical" evidence="2">
    <location>
        <begin position="67"/>
        <end position="87"/>
    </location>
</feature>
<feature type="compositionally biased region" description="Low complexity" evidence="1">
    <location>
        <begin position="11"/>
        <end position="41"/>
    </location>
</feature>
<sequence>MTDSGQFGSRSQPASQSQSASQPQSQSQPSLASQPQASLQPDSTPSPESSPLTRTGMRPVSHLGRRLIAGLALAALWLVFGLGPYALQHLGGRVELLGRLIPSPMRGGFFGAPEGWAWSMHSLAVLLVITGFATISAWFGRRMRLSFAAGWLAAVLTGFLIGAVLDLGDFVESVGLFGVRGALGTRGATQATVFWGLLVGWIPGVLVSAGAQNGMCNQVGREAGEDAAGQSSKASVDVLKMSRGYRAVNTAIAVLAILAAVALPLVASGAHTASQEALREEQAAEEAAAEANADPAGAAPRDLEATGEPVPTVAPVADTPPADACDASNSTILAPPAGAATGHRVQSLELVNISEAPCRVEGYPDIAFGDQNGHVMDVVVERGDSFLAKDAGPTLITVEPGESVVASIGWDANSMHGSLAARSLWVAQFAGAERLTWEVLLDIVPESTVYVTAWGAE</sequence>
<feature type="transmembrane region" description="Helical" evidence="2">
    <location>
        <begin position="116"/>
        <end position="138"/>
    </location>
</feature>